<comment type="caution">
    <text evidence="1">The sequence shown here is derived from an EMBL/GenBank/DDBJ whole genome shotgun (WGS) entry which is preliminary data.</text>
</comment>
<sequence length="268" mass="29854">MTYKEALHYLIFSYRLDFDPAGLIFVPNSCNPDNLPVSHTTRNKLTFCQYITAARQARYSLFMPMKRVLCKNAQLVFGFRNIEDATDKKAHIKYLIDPELSLQAAKDKAQLPTDQYQGVFVAPVDTFDTLKQTPDLVYLMVLPFQGYHILNDYMAATGKTHLDFRHTPNSAVCGGCVWSYLNRTANMNTMCAGSKASGKTEMGYMNLVLPGPDFLPTVEQSRRREAANGGTSLVGRGDHPWPGLDSCQGCPIFRFDPVDSASTPSPCS</sequence>
<name>A0ABT3NAQ9_9BACT</name>
<reference evidence="1 2" key="1">
    <citation type="submission" date="2022-11" db="EMBL/GenBank/DDBJ databases">
        <title>Desulfobotulus tamanensis H1 sp. nov. - anaerobic, alkaliphilic, sulphate reducing bacterium isolated from terrestrial mud volcano.</title>
        <authorList>
            <person name="Frolova A."/>
            <person name="Merkel A.Y."/>
            <person name="Slobodkin A.I."/>
        </authorList>
    </citation>
    <scope>NUCLEOTIDE SEQUENCE [LARGE SCALE GENOMIC DNA]</scope>
    <source>
        <strain evidence="1 2">H1</strain>
    </source>
</reference>
<gene>
    <name evidence="1" type="ORF">OOT00_11225</name>
</gene>
<proteinExistence type="predicted"/>
<dbReference type="PANTHER" id="PTHR37954">
    <property type="entry name" value="BLL4979 PROTEIN"/>
    <property type="match status" value="1"/>
</dbReference>
<keyword evidence="2" id="KW-1185">Reference proteome</keyword>
<dbReference type="RefSeq" id="WP_265425470.1">
    <property type="nucleotide sequence ID" value="NZ_JAPFPW010000012.1"/>
</dbReference>
<protein>
    <submittedName>
        <fullName evidence="1">DUF169 domain-containing protein</fullName>
    </submittedName>
</protein>
<organism evidence="1 2">
    <name type="scientific">Desulfobotulus pelophilus</name>
    <dbReference type="NCBI Taxonomy" id="2823377"/>
    <lineage>
        <taxon>Bacteria</taxon>
        <taxon>Pseudomonadati</taxon>
        <taxon>Thermodesulfobacteriota</taxon>
        <taxon>Desulfobacteria</taxon>
        <taxon>Desulfobacterales</taxon>
        <taxon>Desulfobacteraceae</taxon>
        <taxon>Desulfobotulus</taxon>
    </lineage>
</organism>
<dbReference type="Proteomes" id="UP001209681">
    <property type="component" value="Unassembled WGS sequence"/>
</dbReference>
<dbReference type="InterPro" id="IPR003748">
    <property type="entry name" value="DUF169"/>
</dbReference>
<dbReference type="EMBL" id="JAPFPW010000012">
    <property type="protein sequence ID" value="MCW7754556.1"/>
    <property type="molecule type" value="Genomic_DNA"/>
</dbReference>
<evidence type="ECO:0000313" key="1">
    <source>
        <dbReference type="EMBL" id="MCW7754556.1"/>
    </source>
</evidence>
<dbReference type="Pfam" id="PF02596">
    <property type="entry name" value="DUF169"/>
    <property type="match status" value="1"/>
</dbReference>
<evidence type="ECO:0000313" key="2">
    <source>
        <dbReference type="Proteomes" id="UP001209681"/>
    </source>
</evidence>
<dbReference type="PANTHER" id="PTHR37954:SF3">
    <property type="entry name" value="DUF169 DOMAIN-CONTAINING PROTEIN"/>
    <property type="match status" value="1"/>
</dbReference>
<accession>A0ABT3NAQ9</accession>